<accession>A0A7H0G1C2</accession>
<organism evidence="2 3">
    <name type="scientific">Agrilutibacter terrestris</name>
    <dbReference type="NCBI Taxonomy" id="2865112"/>
    <lineage>
        <taxon>Bacteria</taxon>
        <taxon>Pseudomonadati</taxon>
        <taxon>Pseudomonadota</taxon>
        <taxon>Gammaproteobacteria</taxon>
        <taxon>Lysobacterales</taxon>
        <taxon>Lysobacteraceae</taxon>
        <taxon>Agrilutibacter</taxon>
    </lineage>
</organism>
<dbReference type="KEGG" id="lsx:H8B22_04405"/>
<evidence type="ECO:0000313" key="2">
    <source>
        <dbReference type="EMBL" id="QNP42088.1"/>
    </source>
</evidence>
<dbReference type="AlphaFoldDB" id="A0A7H0G1C2"/>
<sequence>MACAAGCTDRAGRDAGNAAPAAAAPAASPSVPAREPQPAAPAATTPTSAANAISYAGFRDVRFGANADAVRAAWGTEMVGGPGDPQGCYYLYPAPNSHDGLRVGFMIEGQRFVRIDVDTDGVEAPGGGRVGMSADDIRGRYAGIVEQPHKYVEGARYLRSTAADGGSVLVFETDAAGKVSEWRVGVPPQVDYVEGCG</sequence>
<dbReference type="Proteomes" id="UP000516018">
    <property type="component" value="Chromosome"/>
</dbReference>
<evidence type="ECO:0000313" key="3">
    <source>
        <dbReference type="Proteomes" id="UP000516018"/>
    </source>
</evidence>
<keyword evidence="3" id="KW-1185">Reference proteome</keyword>
<feature type="region of interest" description="Disordered" evidence="1">
    <location>
        <begin position="1"/>
        <end position="46"/>
    </location>
</feature>
<evidence type="ECO:0000256" key="1">
    <source>
        <dbReference type="SAM" id="MobiDB-lite"/>
    </source>
</evidence>
<proteinExistence type="predicted"/>
<gene>
    <name evidence="2" type="ORF">H8B22_04405</name>
</gene>
<dbReference type="EMBL" id="CP060820">
    <property type="protein sequence ID" value="QNP42088.1"/>
    <property type="molecule type" value="Genomic_DNA"/>
</dbReference>
<protein>
    <submittedName>
        <fullName evidence="2">Lectin</fullName>
    </submittedName>
</protein>
<feature type="compositionally biased region" description="Low complexity" evidence="1">
    <location>
        <begin position="18"/>
        <end position="46"/>
    </location>
</feature>
<reference evidence="2 3" key="1">
    <citation type="submission" date="2020-08" db="EMBL/GenBank/DDBJ databases">
        <title>Lysobacter sp. II4 sp. nov., isolated from soil.</title>
        <authorList>
            <person name="Woo C.Y."/>
            <person name="Kim J."/>
        </authorList>
    </citation>
    <scope>NUCLEOTIDE SEQUENCE [LARGE SCALE GENOMIC DNA]</scope>
    <source>
        <strain evidence="2 3">II4</strain>
    </source>
</reference>
<name>A0A7H0G1C2_9GAMM</name>